<feature type="transmembrane region" description="Helical" evidence="6">
    <location>
        <begin position="50"/>
        <end position="68"/>
    </location>
</feature>
<sequence length="403" mass="43195">MEEISKSKYYVTLLVLAILLIGATLRSPISSIGPLVPFFREDLGITNATVGFLNTLPLLAFGLFSPFIPKISSKLGMEVTLLLSMAVLFMGVTLRAVDGVYMLVFGTLLVGLSIAVGNVLSPGLIKSTFPFKVGLMTGLYSVSMNLVSALSAGLSVSIALSPGYDWRFAMQIWGIIPALAVIVLLLRLPGIITTRKKVFAKIDARPGKGLLKSKLAWAVTLFMGLQSLIAYSLFAWLPIILTTKGFTESEAGWLMTTYQLALLPIAFLAPIVASKMENQSRLAFISGMMFFVGLLGVSLISSSYWVVPFLIIIGIGAGTTFSLAMIFFVMRTGTVEQSSQLSAMAQSIGYLIAAAGPLFLGTLSEFANGWAIPLIVLMSVAVMVALLGLYAGRPEKIDFEEAN</sequence>
<keyword evidence="5 6" id="KW-0472">Membrane</keyword>
<feature type="transmembrane region" description="Helical" evidence="6">
    <location>
        <begin position="251"/>
        <end position="273"/>
    </location>
</feature>
<feature type="transmembrane region" description="Helical" evidence="6">
    <location>
        <begin position="282"/>
        <end position="300"/>
    </location>
</feature>
<dbReference type="PANTHER" id="PTHR23523:SF2">
    <property type="entry name" value="2-NITROIMIDAZOLE TRANSPORTER"/>
    <property type="match status" value="1"/>
</dbReference>
<dbReference type="Proteomes" id="UP001455384">
    <property type="component" value="Chromosome"/>
</dbReference>
<evidence type="ECO:0000256" key="5">
    <source>
        <dbReference type="ARBA" id="ARBA00023136"/>
    </source>
</evidence>
<organism evidence="8 9">
    <name type="scientific">Salinicoccus bachuensis</name>
    <dbReference type="NCBI Taxonomy" id="3136731"/>
    <lineage>
        <taxon>Bacteria</taxon>
        <taxon>Bacillati</taxon>
        <taxon>Bacillota</taxon>
        <taxon>Bacilli</taxon>
        <taxon>Bacillales</taxon>
        <taxon>Staphylococcaceae</taxon>
        <taxon>Salinicoccus</taxon>
    </lineage>
</organism>
<feature type="transmembrane region" description="Helical" evidence="6">
    <location>
        <begin position="133"/>
        <end position="160"/>
    </location>
</feature>
<gene>
    <name evidence="8" type="ORF">RQP18_05395</name>
</gene>
<evidence type="ECO:0000256" key="2">
    <source>
        <dbReference type="ARBA" id="ARBA00022448"/>
    </source>
</evidence>
<keyword evidence="9" id="KW-1185">Reference proteome</keyword>
<keyword evidence="3 6" id="KW-0812">Transmembrane</keyword>
<feature type="transmembrane region" description="Helical" evidence="6">
    <location>
        <begin position="100"/>
        <end position="121"/>
    </location>
</feature>
<protein>
    <submittedName>
        <fullName evidence="8">CynX/NimT family MFS transporter</fullName>
    </submittedName>
</protein>
<feature type="transmembrane region" description="Helical" evidence="6">
    <location>
        <begin position="341"/>
        <end position="364"/>
    </location>
</feature>
<name>A0ABZ3CL26_9STAP</name>
<proteinExistence type="predicted"/>
<reference evidence="9" key="1">
    <citation type="submission" date="2023-10" db="EMBL/GenBank/DDBJ databases">
        <title>Genome analysis and identification of Salinococcus sp. Bachu38 nov., a PGPR from the rhizosphere of Tamarix.</title>
        <authorList>
            <person name="Liang Z."/>
            <person name="Zhang X."/>
            <person name="Jia J."/>
            <person name="Chen X."/>
            <person name="Wang Y."/>
            <person name="Wang Q."/>
            <person name="Wang R."/>
        </authorList>
    </citation>
    <scope>NUCLEOTIDE SEQUENCE [LARGE SCALE GENOMIC DNA]</scope>
    <source>
        <strain evidence="9">Bachu38</strain>
    </source>
</reference>
<feature type="transmembrane region" description="Helical" evidence="6">
    <location>
        <begin position="215"/>
        <end position="239"/>
    </location>
</feature>
<feature type="transmembrane region" description="Helical" evidence="6">
    <location>
        <begin position="306"/>
        <end position="329"/>
    </location>
</feature>
<feature type="domain" description="Major facilitator superfamily (MFS) profile" evidence="7">
    <location>
        <begin position="10"/>
        <end position="396"/>
    </location>
</feature>
<comment type="subcellular location">
    <subcellularLocation>
        <location evidence="1">Cell membrane</location>
        <topology evidence="1">Multi-pass membrane protein</topology>
    </subcellularLocation>
</comment>
<evidence type="ECO:0000313" key="9">
    <source>
        <dbReference type="Proteomes" id="UP001455384"/>
    </source>
</evidence>
<feature type="transmembrane region" description="Helical" evidence="6">
    <location>
        <begin position="370"/>
        <end position="391"/>
    </location>
</feature>
<evidence type="ECO:0000256" key="1">
    <source>
        <dbReference type="ARBA" id="ARBA00004651"/>
    </source>
</evidence>
<dbReference type="CDD" id="cd17339">
    <property type="entry name" value="MFS_NIMT_CynX_like"/>
    <property type="match status" value="1"/>
</dbReference>
<dbReference type="InterPro" id="IPR052524">
    <property type="entry name" value="MFS_Cyanate_Porter"/>
</dbReference>
<evidence type="ECO:0000256" key="4">
    <source>
        <dbReference type="ARBA" id="ARBA00022989"/>
    </source>
</evidence>
<evidence type="ECO:0000259" key="7">
    <source>
        <dbReference type="PROSITE" id="PS50850"/>
    </source>
</evidence>
<dbReference type="Pfam" id="PF07690">
    <property type="entry name" value="MFS_1"/>
    <property type="match status" value="1"/>
</dbReference>
<dbReference type="RefSeq" id="WP_342389140.1">
    <property type="nucleotide sequence ID" value="NZ_CP138333.2"/>
</dbReference>
<evidence type="ECO:0000256" key="3">
    <source>
        <dbReference type="ARBA" id="ARBA00022692"/>
    </source>
</evidence>
<feature type="transmembrane region" description="Helical" evidence="6">
    <location>
        <begin position="172"/>
        <end position="194"/>
    </location>
</feature>
<dbReference type="PANTHER" id="PTHR23523">
    <property type="match status" value="1"/>
</dbReference>
<evidence type="ECO:0000313" key="8">
    <source>
        <dbReference type="EMBL" id="WZX30627.1"/>
    </source>
</evidence>
<dbReference type="EMBL" id="CP138333">
    <property type="protein sequence ID" value="WZX30627.1"/>
    <property type="molecule type" value="Genomic_DNA"/>
</dbReference>
<dbReference type="SUPFAM" id="SSF103473">
    <property type="entry name" value="MFS general substrate transporter"/>
    <property type="match status" value="1"/>
</dbReference>
<accession>A0ABZ3CL26</accession>
<feature type="transmembrane region" description="Helical" evidence="6">
    <location>
        <begin position="75"/>
        <end position="94"/>
    </location>
</feature>
<dbReference type="InterPro" id="IPR011701">
    <property type="entry name" value="MFS"/>
</dbReference>
<dbReference type="InterPro" id="IPR020846">
    <property type="entry name" value="MFS_dom"/>
</dbReference>
<evidence type="ECO:0000256" key="6">
    <source>
        <dbReference type="SAM" id="Phobius"/>
    </source>
</evidence>
<keyword evidence="4 6" id="KW-1133">Transmembrane helix</keyword>
<dbReference type="PROSITE" id="PS50850">
    <property type="entry name" value="MFS"/>
    <property type="match status" value="1"/>
</dbReference>
<keyword evidence="2" id="KW-0813">Transport</keyword>
<dbReference type="Gene3D" id="1.20.1250.20">
    <property type="entry name" value="MFS general substrate transporter like domains"/>
    <property type="match status" value="2"/>
</dbReference>
<dbReference type="InterPro" id="IPR036259">
    <property type="entry name" value="MFS_trans_sf"/>
</dbReference>